<accession>A0ABV1AZY8</accession>
<dbReference type="SUPFAM" id="SSF50621">
    <property type="entry name" value="Alanine racemase C-terminal domain-like"/>
    <property type="match status" value="1"/>
</dbReference>
<dbReference type="HAMAP" id="MF_01201">
    <property type="entry name" value="Ala_racemase"/>
    <property type="match status" value="1"/>
</dbReference>
<sequence length="399" mass="44330">MINLEENMKNTYRACAEINLDALKHNIQEIQAVLGDTKLMCVIKTNAYGHGSIVLARELAAMGAYGFAVATVDEGIELRNNGIIQPILVLGFVAKEQYADMITHHIMPAIFTYSMAKDFDAVANAMHTVADVHIKLDTGMSRIGFKSDAESIEATVQGIVMINSLLKNIRIDGIFTHFACADCEDDHMTFKQLKRFDNVIDRLEKNDVHIPIKHCANSAAIIKYPGMSMNMARAGIIIYGLYPSDEVDREVIKLEPVMRLKSHVIYVKTVEPGTTVGYGATYVCQRPTKIATVSIGYGDGYPRALSNKGRVLIGSQSWPIIGRICMDQLMVDVTDADYDIKQGDEVVLVGSQGSESIPVEEVASINNSFNYEFVCDINRRVPRVYYRDGEVVDIVNYLR</sequence>
<proteinExistence type="inferred from homology"/>
<dbReference type="SUPFAM" id="SSF51419">
    <property type="entry name" value="PLP-binding barrel"/>
    <property type="match status" value="1"/>
</dbReference>
<comment type="catalytic activity">
    <reaction evidence="4">
        <text>L-alanine = D-alanine</text>
        <dbReference type="Rhea" id="RHEA:20249"/>
        <dbReference type="ChEBI" id="CHEBI:57416"/>
        <dbReference type="ChEBI" id="CHEBI:57972"/>
        <dbReference type="EC" id="5.1.1.1"/>
    </reaction>
</comment>
<dbReference type="PANTHER" id="PTHR30511">
    <property type="entry name" value="ALANINE RACEMASE"/>
    <property type="match status" value="1"/>
</dbReference>
<comment type="function">
    <text evidence="4">Catalyzes the interconversion of L-alanine and D-alanine. May also act on other amino acids.</text>
</comment>
<organism evidence="6 7">
    <name type="scientific">Coprococcus intestinihominis</name>
    <dbReference type="NCBI Taxonomy" id="3133154"/>
    <lineage>
        <taxon>Bacteria</taxon>
        <taxon>Bacillati</taxon>
        <taxon>Bacillota</taxon>
        <taxon>Clostridia</taxon>
        <taxon>Lachnospirales</taxon>
        <taxon>Lachnospiraceae</taxon>
        <taxon>Coprococcus</taxon>
    </lineage>
</organism>
<dbReference type="InterPro" id="IPR001608">
    <property type="entry name" value="Ala_racemase_N"/>
</dbReference>
<keyword evidence="7" id="KW-1185">Reference proteome</keyword>
<dbReference type="EC" id="5.1.1.1" evidence="4"/>
<evidence type="ECO:0000256" key="4">
    <source>
        <dbReference type="HAMAP-Rule" id="MF_01201"/>
    </source>
</evidence>
<protein>
    <recommendedName>
        <fullName evidence="4">Alanine racemase</fullName>
        <ecNumber evidence="4">5.1.1.1</ecNumber>
    </recommendedName>
</protein>
<dbReference type="Proteomes" id="UP001469749">
    <property type="component" value="Unassembled WGS sequence"/>
</dbReference>
<dbReference type="InterPro" id="IPR029066">
    <property type="entry name" value="PLP-binding_barrel"/>
</dbReference>
<name>A0ABV1AZY8_9FIRM</name>
<dbReference type="Gene3D" id="3.20.20.10">
    <property type="entry name" value="Alanine racemase"/>
    <property type="match status" value="1"/>
</dbReference>
<feature type="active site" description="Proton acceptor; specific for L-alanine" evidence="4">
    <location>
        <position position="278"/>
    </location>
</feature>
<dbReference type="NCBIfam" id="TIGR00492">
    <property type="entry name" value="alr"/>
    <property type="match status" value="1"/>
</dbReference>
<gene>
    <name evidence="6" type="primary">alr</name>
    <name evidence="6" type="ORF">WMO25_01425</name>
</gene>
<keyword evidence="2 4" id="KW-0663">Pyridoxal phosphate</keyword>
<dbReference type="PANTHER" id="PTHR30511:SF0">
    <property type="entry name" value="ALANINE RACEMASE, CATABOLIC-RELATED"/>
    <property type="match status" value="1"/>
</dbReference>
<dbReference type="EMBL" id="JBBMEK010000008">
    <property type="protein sequence ID" value="MEQ2363754.1"/>
    <property type="molecule type" value="Genomic_DNA"/>
</dbReference>
<evidence type="ECO:0000256" key="3">
    <source>
        <dbReference type="ARBA" id="ARBA00023235"/>
    </source>
</evidence>
<dbReference type="PRINTS" id="PR00992">
    <property type="entry name" value="ALARACEMASE"/>
</dbReference>
<comment type="similarity">
    <text evidence="4">Belongs to the alanine racemase family.</text>
</comment>
<comment type="pathway">
    <text evidence="4">Amino-acid biosynthesis; D-alanine biosynthesis; D-alanine from L-alanine: step 1/1.</text>
</comment>
<feature type="binding site" evidence="4">
    <location>
        <position position="142"/>
    </location>
    <ligand>
        <name>substrate</name>
    </ligand>
</feature>
<feature type="modified residue" description="N6-(pyridoxal phosphate)lysine" evidence="4">
    <location>
        <position position="44"/>
    </location>
</feature>
<evidence type="ECO:0000313" key="7">
    <source>
        <dbReference type="Proteomes" id="UP001469749"/>
    </source>
</evidence>
<dbReference type="GO" id="GO:0008784">
    <property type="term" value="F:alanine racemase activity"/>
    <property type="evidence" value="ECO:0007669"/>
    <property type="project" value="UniProtKB-EC"/>
</dbReference>
<feature type="active site" description="Proton acceptor; specific for D-alanine" evidence="4">
    <location>
        <position position="44"/>
    </location>
</feature>
<feature type="domain" description="Alanine racemase C-terminal" evidence="5">
    <location>
        <begin position="257"/>
        <end position="386"/>
    </location>
</feature>
<feature type="binding site" evidence="4">
    <location>
        <position position="326"/>
    </location>
    <ligand>
        <name>substrate</name>
    </ligand>
</feature>
<dbReference type="CDD" id="cd00430">
    <property type="entry name" value="PLPDE_III_AR"/>
    <property type="match status" value="1"/>
</dbReference>
<dbReference type="Pfam" id="PF00842">
    <property type="entry name" value="Ala_racemase_C"/>
    <property type="match status" value="1"/>
</dbReference>
<reference evidence="6 7" key="1">
    <citation type="submission" date="2024-03" db="EMBL/GenBank/DDBJ databases">
        <title>Human intestinal bacterial collection.</title>
        <authorList>
            <person name="Pauvert C."/>
            <person name="Hitch T.C.A."/>
            <person name="Clavel T."/>
        </authorList>
    </citation>
    <scope>NUCLEOTIDE SEQUENCE [LARGE SCALE GENOMIC DNA]</scope>
    <source>
        <strain evidence="6 7">CLA-AA-H190</strain>
    </source>
</reference>
<evidence type="ECO:0000259" key="5">
    <source>
        <dbReference type="SMART" id="SM01005"/>
    </source>
</evidence>
<dbReference type="InterPro" id="IPR000821">
    <property type="entry name" value="Ala_racemase"/>
</dbReference>
<dbReference type="Gene3D" id="2.40.37.10">
    <property type="entry name" value="Lyase, Ornithine Decarboxylase, Chain A, domain 1"/>
    <property type="match status" value="1"/>
</dbReference>
<dbReference type="InterPro" id="IPR011079">
    <property type="entry name" value="Ala_racemase_C"/>
</dbReference>
<comment type="cofactor">
    <cofactor evidence="1 4">
        <name>pyridoxal 5'-phosphate</name>
        <dbReference type="ChEBI" id="CHEBI:597326"/>
    </cofactor>
</comment>
<evidence type="ECO:0000256" key="2">
    <source>
        <dbReference type="ARBA" id="ARBA00022898"/>
    </source>
</evidence>
<comment type="caution">
    <text evidence="6">The sequence shown here is derived from an EMBL/GenBank/DDBJ whole genome shotgun (WGS) entry which is preliminary data.</text>
</comment>
<dbReference type="SMART" id="SM01005">
    <property type="entry name" value="Ala_racemase_C"/>
    <property type="match status" value="1"/>
</dbReference>
<dbReference type="InterPro" id="IPR009006">
    <property type="entry name" value="Ala_racemase/Decarboxylase_C"/>
</dbReference>
<dbReference type="Pfam" id="PF01168">
    <property type="entry name" value="Ala_racemase_N"/>
    <property type="match status" value="1"/>
</dbReference>
<keyword evidence="3 4" id="KW-0413">Isomerase</keyword>
<evidence type="ECO:0000313" key="6">
    <source>
        <dbReference type="EMBL" id="MEQ2363754.1"/>
    </source>
</evidence>
<evidence type="ECO:0000256" key="1">
    <source>
        <dbReference type="ARBA" id="ARBA00001933"/>
    </source>
</evidence>